<evidence type="ECO:0000256" key="17">
    <source>
        <dbReference type="ARBA" id="ARBA00051411"/>
    </source>
</evidence>
<dbReference type="AlphaFoldDB" id="A0A286UK22"/>
<dbReference type="FunFam" id="1.20.120.550:FF:000004">
    <property type="entry name" value="Microsomal glutathione S-transferase 3"/>
    <property type="match status" value="1"/>
</dbReference>
<evidence type="ECO:0000256" key="11">
    <source>
        <dbReference type="ARBA" id="ARBA00023239"/>
    </source>
</evidence>
<evidence type="ECO:0000256" key="2">
    <source>
        <dbReference type="ARBA" id="ARBA00022679"/>
    </source>
</evidence>
<dbReference type="GO" id="GO:0005783">
    <property type="term" value="C:endoplasmic reticulum"/>
    <property type="evidence" value="ECO:0007669"/>
    <property type="project" value="TreeGrafter"/>
</dbReference>
<dbReference type="Pfam" id="PF01124">
    <property type="entry name" value="MAPEG"/>
    <property type="match status" value="1"/>
</dbReference>
<dbReference type="EMBL" id="NBII01000004">
    <property type="protein sequence ID" value="PAV19922.1"/>
    <property type="molecule type" value="Genomic_DNA"/>
</dbReference>
<comment type="pathway">
    <text evidence="14">Lipid metabolism; arachidonate metabolism.</text>
</comment>
<dbReference type="Proteomes" id="UP000217199">
    <property type="component" value="Unassembled WGS sequence"/>
</dbReference>
<dbReference type="GO" id="GO:0006629">
    <property type="term" value="P:lipid metabolic process"/>
    <property type="evidence" value="ECO:0007669"/>
    <property type="project" value="UniProtKB-KW"/>
</dbReference>
<dbReference type="GO" id="GO:0004464">
    <property type="term" value="F:leukotriene-C4 synthase activity"/>
    <property type="evidence" value="ECO:0007669"/>
    <property type="project" value="UniProtKB-EC"/>
</dbReference>
<dbReference type="InterPro" id="IPR001129">
    <property type="entry name" value="Membr-assoc_MAPEG"/>
</dbReference>
<keyword evidence="2" id="KW-0808">Transferase</keyword>
<reference evidence="22 23" key="1">
    <citation type="journal article" date="2017" name="Mol. Ecol.">
        <title>Comparative and population genomic landscape of Phellinus noxius: A hypervariable fungus causing root rot in trees.</title>
        <authorList>
            <person name="Chung C.L."/>
            <person name="Lee T.J."/>
            <person name="Akiba M."/>
            <person name="Lee H.H."/>
            <person name="Kuo T.H."/>
            <person name="Liu D."/>
            <person name="Ke H.M."/>
            <person name="Yokoi T."/>
            <person name="Roa M.B."/>
            <person name="Lu M.J."/>
            <person name="Chang Y.Y."/>
            <person name="Ann P.J."/>
            <person name="Tsai J.N."/>
            <person name="Chen C.Y."/>
            <person name="Tzean S.S."/>
            <person name="Ota Y."/>
            <person name="Hattori T."/>
            <person name="Sahashi N."/>
            <person name="Liou R.F."/>
            <person name="Kikuchi T."/>
            <person name="Tsai I.J."/>
        </authorList>
    </citation>
    <scope>NUCLEOTIDE SEQUENCE [LARGE SCALE GENOMIC DNA]</scope>
    <source>
        <strain evidence="22 23">FFPRI411160</strain>
    </source>
</reference>
<evidence type="ECO:0000313" key="23">
    <source>
        <dbReference type="Proteomes" id="UP000217199"/>
    </source>
</evidence>
<keyword evidence="10" id="KW-0564">Palmitate</keyword>
<dbReference type="InterPro" id="IPR050997">
    <property type="entry name" value="MAPEG"/>
</dbReference>
<dbReference type="GO" id="GO:0004602">
    <property type="term" value="F:glutathione peroxidase activity"/>
    <property type="evidence" value="ECO:0007669"/>
    <property type="project" value="TreeGrafter"/>
</dbReference>
<keyword evidence="9 21" id="KW-0472">Membrane</keyword>
<evidence type="ECO:0000256" key="5">
    <source>
        <dbReference type="ARBA" id="ARBA00022989"/>
    </source>
</evidence>
<keyword evidence="7" id="KW-0443">Lipid metabolism</keyword>
<dbReference type="EC" id="4.4.1.20" evidence="15"/>
<accession>A0A286UK22</accession>
<gene>
    <name evidence="22" type="ORF">PNOK_0485600</name>
</gene>
<evidence type="ECO:0000256" key="14">
    <source>
        <dbReference type="ARBA" id="ARBA00037916"/>
    </source>
</evidence>
<dbReference type="GO" id="GO:0004364">
    <property type="term" value="F:glutathione transferase activity"/>
    <property type="evidence" value="ECO:0007669"/>
    <property type="project" value="TreeGrafter"/>
</dbReference>
<evidence type="ECO:0000256" key="19">
    <source>
        <dbReference type="ARBA" id="ARBA00075145"/>
    </source>
</evidence>
<keyword evidence="6" id="KW-0560">Oxidoreductase</keyword>
<dbReference type="InterPro" id="IPR023352">
    <property type="entry name" value="MAPEG-like_dom_sf"/>
</dbReference>
<organism evidence="22 23">
    <name type="scientific">Pyrrhoderma noxium</name>
    <dbReference type="NCBI Taxonomy" id="2282107"/>
    <lineage>
        <taxon>Eukaryota</taxon>
        <taxon>Fungi</taxon>
        <taxon>Dikarya</taxon>
        <taxon>Basidiomycota</taxon>
        <taxon>Agaricomycotina</taxon>
        <taxon>Agaricomycetes</taxon>
        <taxon>Hymenochaetales</taxon>
        <taxon>Hymenochaetaceae</taxon>
        <taxon>Pyrrhoderma</taxon>
    </lineage>
</organism>
<dbReference type="GO" id="GO:0005741">
    <property type="term" value="C:mitochondrial outer membrane"/>
    <property type="evidence" value="ECO:0007669"/>
    <property type="project" value="UniProtKB-SubCell"/>
</dbReference>
<evidence type="ECO:0000256" key="21">
    <source>
        <dbReference type="SAM" id="Phobius"/>
    </source>
</evidence>
<keyword evidence="12" id="KW-0449">Lipoprotein</keyword>
<keyword evidence="3 21" id="KW-0812">Transmembrane</keyword>
<comment type="catalytic activity">
    <reaction evidence="16">
        <text>leukotriene C4 = leukotriene A4 + glutathione</text>
        <dbReference type="Rhea" id="RHEA:17617"/>
        <dbReference type="ChEBI" id="CHEBI:57463"/>
        <dbReference type="ChEBI" id="CHEBI:57925"/>
        <dbReference type="ChEBI" id="CHEBI:57973"/>
        <dbReference type="EC" id="4.4.1.20"/>
    </reaction>
    <physiologicalReaction direction="right-to-left" evidence="16">
        <dbReference type="Rhea" id="RHEA:17619"/>
    </physiologicalReaction>
</comment>
<keyword evidence="4" id="KW-1000">Mitochondrion outer membrane</keyword>
<dbReference type="InParanoid" id="A0A286UK22"/>
<comment type="subcellular location">
    <subcellularLocation>
        <location evidence="1">Mitochondrion outer membrane</location>
        <topology evidence="1">Multi-pass membrane protein</topology>
    </subcellularLocation>
</comment>
<evidence type="ECO:0000256" key="8">
    <source>
        <dbReference type="ARBA" id="ARBA00023128"/>
    </source>
</evidence>
<comment type="pathway">
    <text evidence="13">Lipid metabolism; leukotriene C4 biosynthesis.</text>
</comment>
<evidence type="ECO:0000256" key="16">
    <source>
        <dbReference type="ARBA" id="ARBA00049298"/>
    </source>
</evidence>
<name>A0A286UK22_9AGAM</name>
<dbReference type="STRING" id="2282107.A0A286UK22"/>
<evidence type="ECO:0000256" key="20">
    <source>
        <dbReference type="ARBA" id="ARBA00076908"/>
    </source>
</evidence>
<evidence type="ECO:0000256" key="18">
    <source>
        <dbReference type="ARBA" id="ARBA00069748"/>
    </source>
</evidence>
<evidence type="ECO:0000256" key="13">
    <source>
        <dbReference type="ARBA" id="ARBA00037884"/>
    </source>
</evidence>
<evidence type="ECO:0000256" key="4">
    <source>
        <dbReference type="ARBA" id="ARBA00022787"/>
    </source>
</evidence>
<dbReference type="GO" id="GO:0005635">
    <property type="term" value="C:nuclear envelope"/>
    <property type="evidence" value="ECO:0007669"/>
    <property type="project" value="TreeGrafter"/>
</dbReference>
<dbReference type="PANTHER" id="PTHR10250:SF26">
    <property type="entry name" value="GLUTATHIONE S-TRANSFERASE 3, MITOCHONDRIAL"/>
    <property type="match status" value="1"/>
</dbReference>
<proteinExistence type="predicted"/>
<dbReference type="PANTHER" id="PTHR10250">
    <property type="entry name" value="MICROSOMAL GLUTATHIONE S-TRANSFERASE"/>
    <property type="match status" value="1"/>
</dbReference>
<keyword evidence="23" id="KW-1185">Reference proteome</keyword>
<evidence type="ECO:0000256" key="12">
    <source>
        <dbReference type="ARBA" id="ARBA00023288"/>
    </source>
</evidence>
<evidence type="ECO:0000256" key="3">
    <source>
        <dbReference type="ARBA" id="ARBA00022692"/>
    </source>
</evidence>
<protein>
    <recommendedName>
        <fullName evidence="18">Glutathione S-transferase 3, mitochondrial</fullName>
        <ecNumber evidence="15">4.4.1.20</ecNumber>
    </recommendedName>
    <alternativeName>
        <fullName evidence="19">Glutathione peroxidase MGST3</fullName>
    </alternativeName>
    <alternativeName>
        <fullName evidence="20">LTC4 synthase MGST3</fullName>
    </alternativeName>
</protein>
<feature type="transmembrane region" description="Helical" evidence="21">
    <location>
        <begin position="123"/>
        <end position="143"/>
    </location>
</feature>
<evidence type="ECO:0000256" key="9">
    <source>
        <dbReference type="ARBA" id="ARBA00023136"/>
    </source>
</evidence>
<keyword evidence="11" id="KW-0456">Lyase</keyword>
<comment type="catalytic activity">
    <reaction evidence="17">
        <text>15-deoxy-Delta(12,14)-prostaglandin J2 + glutathione = 15-deoxy-Delta(12,14)-prostaglandin J2-S-(R)-glutathione</text>
        <dbReference type="Rhea" id="RHEA:75963"/>
        <dbReference type="ChEBI" id="CHEBI:57925"/>
        <dbReference type="ChEBI" id="CHEBI:85236"/>
        <dbReference type="ChEBI" id="CHEBI:194498"/>
    </reaction>
    <physiologicalReaction direction="left-to-right" evidence="17">
        <dbReference type="Rhea" id="RHEA:75964"/>
    </physiologicalReaction>
</comment>
<evidence type="ECO:0000256" key="6">
    <source>
        <dbReference type="ARBA" id="ARBA00023002"/>
    </source>
</evidence>
<keyword evidence="8" id="KW-0496">Mitochondrion</keyword>
<feature type="transmembrane region" description="Helical" evidence="21">
    <location>
        <begin position="12"/>
        <end position="29"/>
    </location>
</feature>
<dbReference type="OrthoDB" id="410651at2759"/>
<evidence type="ECO:0000256" key="10">
    <source>
        <dbReference type="ARBA" id="ARBA00023139"/>
    </source>
</evidence>
<dbReference type="Gene3D" id="1.20.120.550">
    <property type="entry name" value="Membrane associated eicosanoid/glutathione metabolism-like domain"/>
    <property type="match status" value="1"/>
</dbReference>
<evidence type="ECO:0000256" key="7">
    <source>
        <dbReference type="ARBA" id="ARBA00023098"/>
    </source>
</evidence>
<evidence type="ECO:0000313" key="22">
    <source>
        <dbReference type="EMBL" id="PAV19922.1"/>
    </source>
</evidence>
<dbReference type="SUPFAM" id="SSF161084">
    <property type="entry name" value="MAPEG domain-like"/>
    <property type="match status" value="1"/>
</dbReference>
<evidence type="ECO:0000256" key="1">
    <source>
        <dbReference type="ARBA" id="ARBA00004374"/>
    </source>
</evidence>
<keyword evidence="5 21" id="KW-1133">Transmembrane helix</keyword>
<evidence type="ECO:0000256" key="15">
    <source>
        <dbReference type="ARBA" id="ARBA00039056"/>
    </source>
</evidence>
<comment type="caution">
    <text evidence="22">The sequence shown here is derived from an EMBL/GenBank/DDBJ whole genome shotgun (WGS) entry which is preliminary data.</text>
</comment>
<sequence length="150" mass="16713">MSSIVFPKGFSYVVAVSTSTIFLNIWQYLRVNSARKFASVDYPQMYAEKSEAAADQKKHIFNCIQRTHQNTLEIIPYFLLSLFTTGIKHPYLASAFGATWVVGRVFYTIGYSSGDPIKRVTRGGFLSSIGISVLSLTAAYASYEILADEL</sequence>